<evidence type="ECO:0000256" key="5">
    <source>
        <dbReference type="ARBA" id="ARBA00022737"/>
    </source>
</evidence>
<comment type="subcellular location">
    <subcellularLocation>
        <location evidence="1">Membrane</location>
    </subcellularLocation>
</comment>
<dbReference type="GO" id="GO:0006635">
    <property type="term" value="P:fatty acid beta-oxidation"/>
    <property type="evidence" value="ECO:0007669"/>
    <property type="project" value="InterPro"/>
</dbReference>
<name>A0AAN9XA15_PSOTE</name>
<keyword evidence="7" id="KW-0472">Membrane</keyword>
<dbReference type="GO" id="GO:0007031">
    <property type="term" value="P:peroxisome organization"/>
    <property type="evidence" value="ECO:0007669"/>
    <property type="project" value="TreeGrafter"/>
</dbReference>
<evidence type="ECO:0000256" key="4">
    <source>
        <dbReference type="ARBA" id="ARBA00022692"/>
    </source>
</evidence>
<keyword evidence="5" id="KW-0677">Repeat</keyword>
<evidence type="ECO:0000313" key="10">
    <source>
        <dbReference type="Proteomes" id="UP001386955"/>
    </source>
</evidence>
<organism evidence="9 10">
    <name type="scientific">Psophocarpus tetragonolobus</name>
    <name type="common">Winged bean</name>
    <name type="synonym">Dolichos tetragonolobus</name>
    <dbReference type="NCBI Taxonomy" id="3891"/>
    <lineage>
        <taxon>Eukaryota</taxon>
        <taxon>Viridiplantae</taxon>
        <taxon>Streptophyta</taxon>
        <taxon>Embryophyta</taxon>
        <taxon>Tracheophyta</taxon>
        <taxon>Spermatophyta</taxon>
        <taxon>Magnoliopsida</taxon>
        <taxon>eudicotyledons</taxon>
        <taxon>Gunneridae</taxon>
        <taxon>Pentapetalae</taxon>
        <taxon>rosids</taxon>
        <taxon>fabids</taxon>
        <taxon>Fabales</taxon>
        <taxon>Fabaceae</taxon>
        <taxon>Papilionoideae</taxon>
        <taxon>50 kb inversion clade</taxon>
        <taxon>NPAAA clade</taxon>
        <taxon>indigoferoid/millettioid clade</taxon>
        <taxon>Phaseoleae</taxon>
        <taxon>Psophocarpus</taxon>
    </lineage>
</organism>
<keyword evidence="6" id="KW-1133">Transmembrane helix</keyword>
<dbReference type="Gene3D" id="1.50.40.10">
    <property type="entry name" value="Mitochondrial carrier domain"/>
    <property type="match status" value="1"/>
</dbReference>
<evidence type="ECO:0000256" key="2">
    <source>
        <dbReference type="ARBA" id="ARBA00006375"/>
    </source>
</evidence>
<reference evidence="9 10" key="1">
    <citation type="submission" date="2024-01" db="EMBL/GenBank/DDBJ databases">
        <title>The genomes of 5 underutilized Papilionoideae crops provide insights into root nodulation and disease resistanc.</title>
        <authorList>
            <person name="Jiang F."/>
        </authorList>
    </citation>
    <scope>NUCLEOTIDE SEQUENCE [LARGE SCALE GENOMIC DNA]</scope>
    <source>
        <strain evidence="9">DUOXIRENSHENG_FW03</strain>
        <tissue evidence="9">Leaves</tissue>
    </source>
</reference>
<dbReference type="AlphaFoldDB" id="A0AAN9XA15"/>
<keyword evidence="10" id="KW-1185">Reference proteome</keyword>
<keyword evidence="8" id="KW-0732">Signal</keyword>
<keyword evidence="4" id="KW-0812">Transmembrane</keyword>
<dbReference type="SUPFAM" id="SSF103506">
    <property type="entry name" value="Mitochondrial carrier"/>
    <property type="match status" value="1"/>
</dbReference>
<dbReference type="InterPro" id="IPR023395">
    <property type="entry name" value="MCP_dom_sf"/>
</dbReference>
<evidence type="ECO:0000313" key="9">
    <source>
        <dbReference type="EMBL" id="KAK7386968.1"/>
    </source>
</evidence>
<dbReference type="Proteomes" id="UP001386955">
    <property type="component" value="Unassembled WGS sequence"/>
</dbReference>
<comment type="similarity">
    <text evidence="2">Belongs to the mitochondrial carrier (TC 2.A.29) family.</text>
</comment>
<evidence type="ECO:0000256" key="1">
    <source>
        <dbReference type="ARBA" id="ARBA00004370"/>
    </source>
</evidence>
<dbReference type="GO" id="GO:0015217">
    <property type="term" value="F:ADP transmembrane transporter activity"/>
    <property type="evidence" value="ECO:0007669"/>
    <property type="project" value="InterPro"/>
</dbReference>
<feature type="signal peptide" evidence="8">
    <location>
        <begin position="1"/>
        <end position="17"/>
    </location>
</feature>
<comment type="caution">
    <text evidence="9">The sequence shown here is derived from an EMBL/GenBank/DDBJ whole genome shotgun (WGS) entry which is preliminary data.</text>
</comment>
<evidence type="ECO:0000256" key="8">
    <source>
        <dbReference type="SAM" id="SignalP"/>
    </source>
</evidence>
<sequence length="167" mass="18298">MKSLLITFLHLESLVEATSGAIGSLLSTTLLYPLDTCTIKFPKVFSLYLGLGTKILHSFVAQFVYFYGYSYFKYLCMDIKVILNPLEPKLTLAIAASAGPALPLMQTSDFGKCKGLLKTLAEGTWSVAFDGLNIFLMLTSNPAIQVSKNFKTREIEKPLPGALTSKT</sequence>
<dbReference type="InterPro" id="IPR045900">
    <property type="entry name" value="Peroxisomal_Ade_carrier"/>
</dbReference>
<evidence type="ECO:0000256" key="3">
    <source>
        <dbReference type="ARBA" id="ARBA00022448"/>
    </source>
</evidence>
<dbReference type="PANTHER" id="PTHR46650">
    <property type="entry name" value="PEROXISOMAL ADENINE NUCLEOTIDE TRANSPORTER 1"/>
    <property type="match status" value="1"/>
</dbReference>
<gene>
    <name evidence="9" type="ORF">VNO78_27382</name>
</gene>
<dbReference type="GO" id="GO:0005347">
    <property type="term" value="F:ATP transmembrane transporter activity"/>
    <property type="evidence" value="ECO:0007669"/>
    <property type="project" value="InterPro"/>
</dbReference>
<accession>A0AAN9XA15</accession>
<dbReference type="EMBL" id="JAYMYS010000007">
    <property type="protein sequence ID" value="KAK7386968.1"/>
    <property type="molecule type" value="Genomic_DNA"/>
</dbReference>
<keyword evidence="3" id="KW-0813">Transport</keyword>
<evidence type="ECO:0000256" key="7">
    <source>
        <dbReference type="ARBA" id="ARBA00023136"/>
    </source>
</evidence>
<proteinExistence type="inferred from homology"/>
<dbReference type="PANTHER" id="PTHR46650:SF4">
    <property type="entry name" value="PEROXISOMAL ADENINE NUCLEOTIDE CARRIER 1"/>
    <property type="match status" value="1"/>
</dbReference>
<protein>
    <submittedName>
        <fullName evidence="9">Uncharacterized protein</fullName>
    </submittedName>
</protein>
<feature type="chain" id="PRO_5042876717" evidence="8">
    <location>
        <begin position="18"/>
        <end position="167"/>
    </location>
</feature>
<evidence type="ECO:0000256" key="6">
    <source>
        <dbReference type="ARBA" id="ARBA00022989"/>
    </source>
</evidence>
<dbReference type="GO" id="GO:0005778">
    <property type="term" value="C:peroxisomal membrane"/>
    <property type="evidence" value="ECO:0007669"/>
    <property type="project" value="TreeGrafter"/>
</dbReference>